<dbReference type="STRING" id="512399.A8709_00790"/>
<feature type="domain" description="ABC transporter" evidence="10">
    <location>
        <begin position="8"/>
        <end position="257"/>
    </location>
</feature>
<evidence type="ECO:0000256" key="2">
    <source>
        <dbReference type="ARBA" id="ARBA00005417"/>
    </source>
</evidence>
<dbReference type="InterPro" id="IPR017871">
    <property type="entry name" value="ABC_transporter-like_CS"/>
</dbReference>
<evidence type="ECO:0000256" key="4">
    <source>
        <dbReference type="ARBA" id="ARBA00022475"/>
    </source>
</evidence>
<keyword evidence="7 11" id="KW-0067">ATP-binding</keyword>
<dbReference type="AlphaFoldDB" id="A0A1C1A8D9"/>
<dbReference type="Gene3D" id="3.40.50.300">
    <property type="entry name" value="P-loop containing nucleotide triphosphate hydrolases"/>
    <property type="match status" value="1"/>
</dbReference>
<dbReference type="OrthoDB" id="9802264at2"/>
<keyword evidence="5" id="KW-0997">Cell inner membrane</keyword>
<dbReference type="GO" id="GO:0005886">
    <property type="term" value="C:plasma membrane"/>
    <property type="evidence" value="ECO:0007669"/>
    <property type="project" value="UniProtKB-SubCell"/>
</dbReference>
<dbReference type="CDD" id="cd03257">
    <property type="entry name" value="ABC_NikE_OppD_transporters"/>
    <property type="match status" value="1"/>
</dbReference>
<evidence type="ECO:0000313" key="11">
    <source>
        <dbReference type="EMBL" id="OCT16884.1"/>
    </source>
</evidence>
<accession>A0A1C1A8D9</accession>
<protein>
    <submittedName>
        <fullName evidence="11">Nickel import ATP-binding protein NikD</fullName>
    </submittedName>
</protein>
<dbReference type="SMART" id="SM00382">
    <property type="entry name" value="AAA"/>
    <property type="match status" value="1"/>
</dbReference>
<evidence type="ECO:0000256" key="5">
    <source>
        <dbReference type="ARBA" id="ARBA00022519"/>
    </source>
</evidence>
<dbReference type="SUPFAM" id="SSF52540">
    <property type="entry name" value="P-loop containing nucleoside triphosphate hydrolases"/>
    <property type="match status" value="1"/>
</dbReference>
<keyword evidence="9" id="KW-0472">Membrane</keyword>
<sequence length="278" mass="30905">MNTSRSVLQVSGLNVKVTTDQGQLQLLHDIHFNLDEGQILGLVGESGCGKSMTCHAILQLMNPHTHVEGSIQLGGRELNGLDPKEMRRIRGKEIGFIMQNPMNAFTPVYSIGNQFIETIRTHTKLSKKEAKELAAASLSNVNLPKPYEILKLYPSQLSGGMLQRVMIAMCMCLKPAVVIADEPTTALDMVNQLQVLRELERLRSECGTTILLISHDLSVIAEMADEVMVMQHGQIVEQANVFQLFDQPEHVYTQNLLNARLQLQIPANKQTVAYSANF</sequence>
<evidence type="ECO:0000259" key="10">
    <source>
        <dbReference type="PROSITE" id="PS50893"/>
    </source>
</evidence>
<dbReference type="InterPro" id="IPR050388">
    <property type="entry name" value="ABC_Ni/Peptide_Import"/>
</dbReference>
<evidence type="ECO:0000313" key="12">
    <source>
        <dbReference type="Proteomes" id="UP000093309"/>
    </source>
</evidence>
<name>A0A1C1A8D9_9BACL</name>
<evidence type="ECO:0000256" key="9">
    <source>
        <dbReference type="ARBA" id="ARBA00023136"/>
    </source>
</evidence>
<evidence type="ECO:0000256" key="8">
    <source>
        <dbReference type="ARBA" id="ARBA00022967"/>
    </source>
</evidence>
<dbReference type="PANTHER" id="PTHR43297">
    <property type="entry name" value="OLIGOPEPTIDE TRANSPORT ATP-BINDING PROTEIN APPD"/>
    <property type="match status" value="1"/>
</dbReference>
<dbReference type="GO" id="GO:0005524">
    <property type="term" value="F:ATP binding"/>
    <property type="evidence" value="ECO:0007669"/>
    <property type="project" value="UniProtKB-KW"/>
</dbReference>
<comment type="subcellular location">
    <subcellularLocation>
        <location evidence="1">Cell membrane</location>
        <topology evidence="1">Peripheral membrane protein</topology>
    </subcellularLocation>
</comment>
<evidence type="ECO:0000256" key="3">
    <source>
        <dbReference type="ARBA" id="ARBA00022448"/>
    </source>
</evidence>
<keyword evidence="12" id="KW-1185">Reference proteome</keyword>
<keyword evidence="8" id="KW-1278">Translocase</keyword>
<dbReference type="InterPro" id="IPR003439">
    <property type="entry name" value="ABC_transporter-like_ATP-bd"/>
</dbReference>
<evidence type="ECO:0000256" key="6">
    <source>
        <dbReference type="ARBA" id="ARBA00022741"/>
    </source>
</evidence>
<dbReference type="EMBL" id="LYPC01000009">
    <property type="protein sequence ID" value="OCT16884.1"/>
    <property type="molecule type" value="Genomic_DNA"/>
</dbReference>
<evidence type="ECO:0000256" key="7">
    <source>
        <dbReference type="ARBA" id="ARBA00022840"/>
    </source>
</evidence>
<evidence type="ECO:0000256" key="1">
    <source>
        <dbReference type="ARBA" id="ARBA00004202"/>
    </source>
</evidence>
<dbReference type="PROSITE" id="PS50893">
    <property type="entry name" value="ABC_TRANSPORTER_2"/>
    <property type="match status" value="1"/>
</dbReference>
<dbReference type="PROSITE" id="PS00211">
    <property type="entry name" value="ABC_TRANSPORTER_1"/>
    <property type="match status" value="1"/>
</dbReference>
<keyword evidence="6" id="KW-0547">Nucleotide-binding</keyword>
<organism evidence="11 12">
    <name type="scientific">Paenibacillus pectinilyticus</name>
    <dbReference type="NCBI Taxonomy" id="512399"/>
    <lineage>
        <taxon>Bacteria</taxon>
        <taxon>Bacillati</taxon>
        <taxon>Bacillota</taxon>
        <taxon>Bacilli</taxon>
        <taxon>Bacillales</taxon>
        <taxon>Paenibacillaceae</taxon>
        <taxon>Paenibacillus</taxon>
    </lineage>
</organism>
<comment type="similarity">
    <text evidence="2">Belongs to the ABC transporter superfamily.</text>
</comment>
<dbReference type="GO" id="GO:0016887">
    <property type="term" value="F:ATP hydrolysis activity"/>
    <property type="evidence" value="ECO:0007669"/>
    <property type="project" value="InterPro"/>
</dbReference>
<dbReference type="PANTHER" id="PTHR43297:SF14">
    <property type="entry name" value="ATPASE AAA-TYPE CORE DOMAIN-CONTAINING PROTEIN"/>
    <property type="match status" value="1"/>
</dbReference>
<dbReference type="Proteomes" id="UP000093309">
    <property type="component" value="Unassembled WGS sequence"/>
</dbReference>
<dbReference type="InterPro" id="IPR027417">
    <property type="entry name" value="P-loop_NTPase"/>
</dbReference>
<keyword evidence="3" id="KW-0813">Transport</keyword>
<comment type="caution">
    <text evidence="11">The sequence shown here is derived from an EMBL/GenBank/DDBJ whole genome shotgun (WGS) entry which is preliminary data.</text>
</comment>
<dbReference type="InterPro" id="IPR003593">
    <property type="entry name" value="AAA+_ATPase"/>
</dbReference>
<dbReference type="Pfam" id="PF00005">
    <property type="entry name" value="ABC_tran"/>
    <property type="match status" value="1"/>
</dbReference>
<proteinExistence type="inferred from homology"/>
<gene>
    <name evidence="11" type="ORF">A8709_00790</name>
</gene>
<reference evidence="12" key="1">
    <citation type="submission" date="2016-05" db="EMBL/GenBank/DDBJ databases">
        <title>Paenibacillus oryzae. sp. nov., isolated from the rice root.</title>
        <authorList>
            <person name="Zhang J."/>
            <person name="Zhang X."/>
        </authorList>
    </citation>
    <scope>NUCLEOTIDE SEQUENCE [LARGE SCALE GENOMIC DNA]</scope>
    <source>
        <strain evidence="12">KCTC13222</strain>
    </source>
</reference>
<dbReference type="RefSeq" id="WP_065850605.1">
    <property type="nucleotide sequence ID" value="NZ_LYPC01000009.1"/>
</dbReference>
<keyword evidence="4" id="KW-1003">Cell membrane</keyword>